<feature type="transmembrane region" description="Helical" evidence="9">
    <location>
        <begin position="167"/>
        <end position="186"/>
    </location>
</feature>
<evidence type="ECO:0000256" key="9">
    <source>
        <dbReference type="SAM" id="Phobius"/>
    </source>
</evidence>
<feature type="transmembrane region" description="Helical" evidence="9">
    <location>
        <begin position="282"/>
        <end position="304"/>
    </location>
</feature>
<dbReference type="InterPro" id="IPR026033">
    <property type="entry name" value="Azg-like_bact_archaea"/>
</dbReference>
<feature type="transmembrane region" description="Helical" evidence="9">
    <location>
        <begin position="193"/>
        <end position="213"/>
    </location>
</feature>
<dbReference type="EMBL" id="FKLO01000038">
    <property type="protein sequence ID" value="SAM61988.1"/>
    <property type="molecule type" value="Genomic_DNA"/>
</dbReference>
<evidence type="ECO:0000256" key="7">
    <source>
        <dbReference type="ARBA" id="ARBA00023136"/>
    </source>
</evidence>
<dbReference type="OMA" id="RKGSYFF"/>
<dbReference type="PANTHER" id="PTHR43337:SF1">
    <property type="entry name" value="XANTHINE_URACIL PERMEASE C887.17-RELATED"/>
    <property type="match status" value="1"/>
</dbReference>
<evidence type="ECO:0000256" key="8">
    <source>
        <dbReference type="PIRNR" id="PIRNR005353"/>
    </source>
</evidence>
<evidence type="ECO:0000256" key="4">
    <source>
        <dbReference type="ARBA" id="ARBA00022475"/>
    </source>
</evidence>
<comment type="subcellular location">
    <subcellularLocation>
        <location evidence="1 8">Cell membrane</location>
        <topology evidence="1 8">Multi-pass membrane protein</topology>
    </subcellularLocation>
</comment>
<organism evidence="10 11">
    <name type="scientific">Cardiobacterium hominis</name>
    <dbReference type="NCBI Taxonomy" id="2718"/>
    <lineage>
        <taxon>Bacteria</taxon>
        <taxon>Pseudomonadati</taxon>
        <taxon>Pseudomonadota</taxon>
        <taxon>Gammaproteobacteria</taxon>
        <taxon>Cardiobacteriales</taxon>
        <taxon>Cardiobacteriaceae</taxon>
        <taxon>Cardiobacterium</taxon>
    </lineage>
</organism>
<dbReference type="GO" id="GO:0005886">
    <property type="term" value="C:plasma membrane"/>
    <property type="evidence" value="ECO:0007669"/>
    <property type="project" value="UniProtKB-SubCell"/>
</dbReference>
<keyword evidence="5 8" id="KW-0812">Transmembrane</keyword>
<feature type="transmembrane region" description="Helical" evidence="9">
    <location>
        <begin position="372"/>
        <end position="399"/>
    </location>
</feature>
<dbReference type="InterPro" id="IPR006043">
    <property type="entry name" value="NCS2"/>
</dbReference>
<dbReference type="RefSeq" id="WP_004142227.1">
    <property type="nucleotide sequence ID" value="NZ_CAUPBE010000116.1"/>
</dbReference>
<protein>
    <submittedName>
        <fullName evidence="10">Xanthine/uracil/thiamine/ascorbate permease family protein</fullName>
    </submittedName>
</protein>
<dbReference type="AlphaFoldDB" id="A0A1C3H3K9"/>
<evidence type="ECO:0000256" key="5">
    <source>
        <dbReference type="ARBA" id="ARBA00022692"/>
    </source>
</evidence>
<feature type="transmembrane region" description="Helical" evidence="9">
    <location>
        <begin position="411"/>
        <end position="428"/>
    </location>
</feature>
<evidence type="ECO:0000256" key="3">
    <source>
        <dbReference type="ARBA" id="ARBA00022448"/>
    </source>
</evidence>
<feature type="transmembrane region" description="Helical" evidence="9">
    <location>
        <begin position="135"/>
        <end position="155"/>
    </location>
</feature>
<keyword evidence="3 8" id="KW-0813">Transport</keyword>
<feature type="transmembrane region" description="Helical" evidence="9">
    <location>
        <begin position="20"/>
        <end position="41"/>
    </location>
</feature>
<gene>
    <name evidence="10" type="ORF">CHUV0807_0961</name>
</gene>
<evidence type="ECO:0000256" key="1">
    <source>
        <dbReference type="ARBA" id="ARBA00004651"/>
    </source>
</evidence>
<feature type="transmembrane region" description="Helical" evidence="9">
    <location>
        <begin position="340"/>
        <end position="360"/>
    </location>
</feature>
<dbReference type="InterPro" id="IPR045018">
    <property type="entry name" value="Azg-like"/>
</dbReference>
<feature type="transmembrane region" description="Helical" evidence="9">
    <location>
        <begin position="48"/>
        <end position="69"/>
    </location>
</feature>
<evidence type="ECO:0000256" key="6">
    <source>
        <dbReference type="ARBA" id="ARBA00022989"/>
    </source>
</evidence>
<keyword evidence="4 8" id="KW-1003">Cell membrane</keyword>
<keyword evidence="6 8" id="KW-1133">Transmembrane helix</keyword>
<name>A0A1C3H3K9_9GAMM</name>
<dbReference type="Pfam" id="PF00860">
    <property type="entry name" value="Xan_ur_permease"/>
    <property type="match status" value="1"/>
</dbReference>
<proteinExistence type="inferred from homology"/>
<comment type="similarity">
    <text evidence="2 8">Belongs to the nucleobase:cation symporter-2 (NCS2) (TC 2.A.40) family. Azg-like subfamily.</text>
</comment>
<evidence type="ECO:0000313" key="10">
    <source>
        <dbReference type="EMBL" id="SAM61988.1"/>
    </source>
</evidence>
<dbReference type="PANTHER" id="PTHR43337">
    <property type="entry name" value="XANTHINE/URACIL PERMEASE C887.17-RELATED"/>
    <property type="match status" value="1"/>
</dbReference>
<reference evidence="11" key="1">
    <citation type="submission" date="2016-04" db="EMBL/GenBank/DDBJ databases">
        <authorList>
            <person name="Tagini F."/>
        </authorList>
    </citation>
    <scope>NUCLEOTIDE SEQUENCE [LARGE SCALE GENOMIC DNA]</scope>
    <source>
        <strain evidence="11">CHUV0807</strain>
    </source>
</reference>
<evidence type="ECO:0000313" key="11">
    <source>
        <dbReference type="Proteomes" id="UP000190837"/>
    </source>
</evidence>
<dbReference type="PIRSF" id="PIRSF005353">
    <property type="entry name" value="PbuG"/>
    <property type="match status" value="1"/>
</dbReference>
<accession>A0A1C3H3K9</accession>
<keyword evidence="7 8" id="KW-0472">Membrane</keyword>
<feature type="transmembrane region" description="Helical" evidence="9">
    <location>
        <begin position="89"/>
        <end position="114"/>
    </location>
</feature>
<dbReference type="Proteomes" id="UP000190837">
    <property type="component" value="Unassembled WGS sequence"/>
</dbReference>
<dbReference type="GO" id="GO:0015207">
    <property type="term" value="F:adenine transmembrane transporter activity"/>
    <property type="evidence" value="ECO:0007669"/>
    <property type="project" value="TreeGrafter"/>
</dbReference>
<feature type="transmembrane region" description="Helical" evidence="9">
    <location>
        <begin position="240"/>
        <end position="261"/>
    </location>
</feature>
<sequence>MLEKIFKLQAHGTTVRTEVLAGITTFLTMAYIIFVNPNVLAKTGMDHGAVFVATCIAAAIGSFIMGFYANLPVALAPGMGLNAFFTYTVVMQLGHTWQTALACVFFSGVLFIIVSLLRIREWLINAIPDALKKSIAAGIGGFLAFIALQSAGIIVDADGVLVRMGSIISFAPLMTALCLFLIIAFVHYRVPGSVMLAILIVSVLGILFGHNSMPESLVAAPPSLAPTFMQLDFKSALEPAMFSIIFAFFFVDLFDTAGTLIGVTERGGLVKDGKIPNLKKALLADSGATVVGAMLGTSNTTSFIESASGVAMGGRTGLMAVVTGVLFLLATFFSPLAGMVPSYATAGAILYVSVLMMYTVGEIDWHDITEAAPVAITFLAIPLTYSIADGITLGFISYTLVKLICGRWRELNIGVIVLAAILLARLIWVHG</sequence>
<evidence type="ECO:0000256" key="2">
    <source>
        <dbReference type="ARBA" id="ARBA00005697"/>
    </source>
</evidence>
<feature type="transmembrane region" description="Helical" evidence="9">
    <location>
        <begin position="316"/>
        <end position="333"/>
    </location>
</feature>
<dbReference type="GeneID" id="84790059"/>